<dbReference type="InterPro" id="IPR019704">
    <property type="entry name" value="Flagellar_assmbl_FliX_class2"/>
</dbReference>
<accession>A0A967EGM8</accession>
<dbReference type="RefSeq" id="WP_166312791.1">
    <property type="nucleotide sequence ID" value="NZ_WOTH01000002.1"/>
</dbReference>
<evidence type="ECO:0000313" key="3">
    <source>
        <dbReference type="Proteomes" id="UP000597459"/>
    </source>
</evidence>
<comment type="caution">
    <text evidence="2">The sequence shown here is derived from an EMBL/GenBank/DDBJ whole genome shotgun (WGS) entry which is preliminary data.</text>
</comment>
<sequence>MSPIGTVGYSPRITTSRRVRRQTAPSPFTLPAENTEAPIPEVSGLTPIALLSLQEETGAVSQEEQEREAVVWGGDVLSALRELQVSLLEGRIPADILTQIETLCAQEFEMVGSGLSNVVRSIRVRAVIEAAKSRRRIAEQNFSILQQEEEMPGGGETGSCGRETI</sequence>
<gene>
    <name evidence="2" type="ORF">GOB87_01585</name>
</gene>
<dbReference type="AlphaFoldDB" id="A0A967EGM8"/>
<dbReference type="Pfam" id="PF10768">
    <property type="entry name" value="FliX"/>
    <property type="match status" value="1"/>
</dbReference>
<protein>
    <submittedName>
        <fullName evidence="2">Uncharacterized protein</fullName>
    </submittedName>
</protein>
<evidence type="ECO:0000313" key="2">
    <source>
        <dbReference type="EMBL" id="NHO52657.1"/>
    </source>
</evidence>
<dbReference type="Proteomes" id="UP000597459">
    <property type="component" value="Unassembled WGS sequence"/>
</dbReference>
<dbReference type="EMBL" id="WOTH01000002">
    <property type="protein sequence ID" value="NHO52657.1"/>
    <property type="molecule type" value="Genomic_DNA"/>
</dbReference>
<dbReference type="GO" id="GO:0044781">
    <property type="term" value="P:bacterial-type flagellum organization"/>
    <property type="evidence" value="ECO:0007669"/>
    <property type="project" value="InterPro"/>
</dbReference>
<evidence type="ECO:0000256" key="1">
    <source>
        <dbReference type="SAM" id="MobiDB-lite"/>
    </source>
</evidence>
<organism evidence="2 3">
    <name type="scientific">Acetobacter estunensis</name>
    <dbReference type="NCBI Taxonomy" id="104097"/>
    <lineage>
        <taxon>Bacteria</taxon>
        <taxon>Pseudomonadati</taxon>
        <taxon>Pseudomonadota</taxon>
        <taxon>Alphaproteobacteria</taxon>
        <taxon>Acetobacterales</taxon>
        <taxon>Acetobacteraceae</taxon>
        <taxon>Acetobacter</taxon>
    </lineage>
</organism>
<proteinExistence type="predicted"/>
<keyword evidence="3" id="KW-1185">Reference proteome</keyword>
<feature type="region of interest" description="Disordered" evidence="1">
    <location>
        <begin position="1"/>
        <end position="39"/>
    </location>
</feature>
<name>A0A967EGM8_9PROT</name>
<reference evidence="2" key="1">
    <citation type="submission" date="2019-11" db="EMBL/GenBank/DDBJ databases">
        <title>Description of new Acetobacter species.</title>
        <authorList>
            <person name="Cleenwerck I."/>
            <person name="Sombolestani A.S."/>
        </authorList>
    </citation>
    <scope>NUCLEOTIDE SEQUENCE</scope>
    <source>
        <strain evidence="2">LMG 1626</strain>
    </source>
</reference>